<dbReference type="EMBL" id="JAEPRQ010000001">
    <property type="protein sequence ID" value="MBK4214320.1"/>
    <property type="molecule type" value="Genomic_DNA"/>
</dbReference>
<keyword evidence="3" id="KW-1185">Reference proteome</keyword>
<feature type="region of interest" description="Disordered" evidence="1">
    <location>
        <begin position="138"/>
        <end position="157"/>
    </location>
</feature>
<dbReference type="Gene3D" id="1.10.287.1700">
    <property type="match status" value="1"/>
</dbReference>
<feature type="compositionally biased region" description="Basic and acidic residues" evidence="1">
    <location>
        <begin position="138"/>
        <end position="147"/>
    </location>
</feature>
<dbReference type="InterPro" id="IPR053716">
    <property type="entry name" value="Flag_assembly_chemotaxis_eff"/>
</dbReference>
<comment type="caution">
    <text evidence="2">The sequence shown here is derived from an EMBL/GenBank/DDBJ whole genome shotgun (WGS) entry which is preliminary data.</text>
</comment>
<evidence type="ECO:0000313" key="2">
    <source>
        <dbReference type="EMBL" id="MBK4214320.1"/>
    </source>
</evidence>
<proteinExistence type="predicted"/>
<evidence type="ECO:0008006" key="4">
    <source>
        <dbReference type="Google" id="ProtNLM"/>
    </source>
</evidence>
<reference evidence="2" key="1">
    <citation type="submission" date="2021-01" db="EMBL/GenBank/DDBJ databases">
        <title>Paracoccus amoyensis sp. nov., isolated from the surface seawater along the coast of Xiamen Island, China.</title>
        <authorList>
            <person name="Lyu L."/>
        </authorList>
    </citation>
    <scope>NUCLEOTIDE SEQUENCE</scope>
    <source>
        <strain evidence="2">MJ17</strain>
    </source>
</reference>
<evidence type="ECO:0000313" key="3">
    <source>
        <dbReference type="Proteomes" id="UP000640485"/>
    </source>
</evidence>
<sequence length="157" mass="17853">MKKLLKLSSVRERLAQQRVAAARNLFRERAAEVARLRAKADALVQEHRDKRIAMRKPMLSNPQLRGAIDAIVATFDADRHREEAAEREVVAAQKKVAEAKTALDRETAALALVHRQMLKRQELCDVLDDDHQRDLARAEEAEQDERQMILARGKVAS</sequence>
<dbReference type="RefSeq" id="WP_200682902.1">
    <property type="nucleotide sequence ID" value="NZ_JAEPRQ010000001.1"/>
</dbReference>
<gene>
    <name evidence="2" type="ORF">JJJ17_00125</name>
</gene>
<organism evidence="2 3">
    <name type="scientific">Paracoccus caeni</name>
    <dbReference type="NCBI Taxonomy" id="657651"/>
    <lineage>
        <taxon>Bacteria</taxon>
        <taxon>Pseudomonadati</taxon>
        <taxon>Pseudomonadota</taxon>
        <taxon>Alphaproteobacteria</taxon>
        <taxon>Rhodobacterales</taxon>
        <taxon>Paracoccaceae</taxon>
        <taxon>Paracoccus</taxon>
    </lineage>
</organism>
<dbReference type="AlphaFoldDB" id="A0A934VY24"/>
<evidence type="ECO:0000256" key="1">
    <source>
        <dbReference type="SAM" id="MobiDB-lite"/>
    </source>
</evidence>
<protein>
    <recommendedName>
        <fullName evidence="4">Type III secretion protein</fullName>
    </recommendedName>
</protein>
<name>A0A934VY24_9RHOB</name>
<accession>A0A934VY24</accession>
<dbReference type="Proteomes" id="UP000640485">
    <property type="component" value="Unassembled WGS sequence"/>
</dbReference>